<name>A0A285TSW4_9HYPH</name>
<evidence type="ECO:0008006" key="4">
    <source>
        <dbReference type="Google" id="ProtNLM"/>
    </source>
</evidence>
<dbReference type="STRING" id="538381.GCA_001696535_02849"/>
<dbReference type="AlphaFoldDB" id="A0A285TSW4"/>
<dbReference type="GO" id="GO:0032784">
    <property type="term" value="P:regulation of DNA-templated transcription elongation"/>
    <property type="evidence" value="ECO:0007669"/>
    <property type="project" value="InterPro"/>
</dbReference>
<dbReference type="InterPro" id="IPR036953">
    <property type="entry name" value="GreA/GreB_C_sf"/>
</dbReference>
<reference evidence="2 3" key="1">
    <citation type="submission" date="2017-08" db="EMBL/GenBank/DDBJ databases">
        <authorList>
            <person name="de Groot N.N."/>
        </authorList>
    </citation>
    <scope>NUCLEOTIDE SEQUENCE [LARGE SCALE GENOMIC DNA]</scope>
    <source>
        <strain evidence="2 3">USBA 352</strain>
    </source>
</reference>
<proteinExistence type="predicted"/>
<evidence type="ECO:0000313" key="2">
    <source>
        <dbReference type="EMBL" id="SOC27061.1"/>
    </source>
</evidence>
<keyword evidence="3" id="KW-1185">Reference proteome</keyword>
<dbReference type="Proteomes" id="UP000219331">
    <property type="component" value="Unassembled WGS sequence"/>
</dbReference>
<dbReference type="Gene3D" id="3.10.50.30">
    <property type="entry name" value="Transcription elongation factor, GreA/GreB, C-terminal domain"/>
    <property type="match status" value="1"/>
</dbReference>
<dbReference type="EMBL" id="OBML01000017">
    <property type="protein sequence ID" value="SOC27061.1"/>
    <property type="molecule type" value="Genomic_DNA"/>
</dbReference>
<dbReference type="OrthoDB" id="7873913at2"/>
<feature type="compositionally biased region" description="Low complexity" evidence="1">
    <location>
        <begin position="140"/>
        <end position="151"/>
    </location>
</feature>
<organism evidence="2 3">
    <name type="scientific">Stappia indica</name>
    <dbReference type="NCBI Taxonomy" id="538381"/>
    <lineage>
        <taxon>Bacteria</taxon>
        <taxon>Pseudomonadati</taxon>
        <taxon>Pseudomonadota</taxon>
        <taxon>Alphaproteobacteria</taxon>
        <taxon>Hyphomicrobiales</taxon>
        <taxon>Stappiaceae</taxon>
        <taxon>Stappia</taxon>
    </lineage>
</organism>
<dbReference type="RefSeq" id="WP_097176649.1">
    <property type="nucleotide sequence ID" value="NZ_OBML01000017.1"/>
</dbReference>
<evidence type="ECO:0000313" key="3">
    <source>
        <dbReference type="Proteomes" id="UP000219331"/>
    </source>
</evidence>
<gene>
    <name evidence="2" type="ORF">SAMN05421512_11754</name>
</gene>
<feature type="region of interest" description="Disordered" evidence="1">
    <location>
        <begin position="123"/>
        <end position="191"/>
    </location>
</feature>
<evidence type="ECO:0000256" key="1">
    <source>
        <dbReference type="SAM" id="MobiDB-lite"/>
    </source>
</evidence>
<dbReference type="GO" id="GO:0003677">
    <property type="term" value="F:DNA binding"/>
    <property type="evidence" value="ECO:0007669"/>
    <property type="project" value="InterPro"/>
</dbReference>
<protein>
    <recommendedName>
        <fullName evidence="4">Regulator of nucleoside diphosphate kinase</fullName>
    </recommendedName>
</protein>
<sequence>MSIDTCILTTKDFTLLEVMRDRRRGHEDPLVPILKRKLETATVVFREDVPETVATLSSRVTYSVDGRTPDTRVISHDHLSMPMGMFLPITTRRGLALLGLSEGEEFLLTDASGRQERIQLQKVHFQPEAARRSGGGSAGETGDTGETAAQAMPEPARRRPLLKLVHGALAGADRPRAGGYNGPEEPGPSAA</sequence>
<accession>A0A285TSW4</accession>